<protein>
    <submittedName>
        <fullName evidence="6">Myo-inositol-1(Or 4)-monophosphatase</fullName>
        <ecNumber evidence="6">3.1.3.25</ecNumber>
    </submittedName>
</protein>
<evidence type="ECO:0000313" key="7">
    <source>
        <dbReference type="Proteomes" id="UP000245081"/>
    </source>
</evidence>
<dbReference type="RefSeq" id="WP_109016727.1">
    <property type="nucleotide sequence ID" value="NZ_BDOQ01000019.1"/>
</dbReference>
<keyword evidence="4 5" id="KW-0460">Magnesium</keyword>
<dbReference type="GO" id="GO:0007165">
    <property type="term" value="P:signal transduction"/>
    <property type="evidence" value="ECO:0007669"/>
    <property type="project" value="TreeGrafter"/>
</dbReference>
<feature type="binding site" evidence="5">
    <location>
        <position position="210"/>
    </location>
    <ligand>
        <name>Mg(2+)</name>
        <dbReference type="ChEBI" id="CHEBI:18420"/>
        <label>1</label>
        <note>catalytic</note>
    </ligand>
</feature>
<dbReference type="Gene3D" id="3.40.190.80">
    <property type="match status" value="1"/>
</dbReference>
<dbReference type="SUPFAM" id="SSF56655">
    <property type="entry name" value="Carbohydrate phosphatase"/>
    <property type="match status" value="1"/>
</dbReference>
<feature type="binding site" evidence="5">
    <location>
        <position position="65"/>
    </location>
    <ligand>
        <name>Mg(2+)</name>
        <dbReference type="ChEBI" id="CHEBI:18420"/>
        <label>1</label>
        <note>catalytic</note>
    </ligand>
</feature>
<comment type="cofactor">
    <cofactor evidence="5">
        <name>Mg(2+)</name>
        <dbReference type="ChEBI" id="CHEBI:18420"/>
    </cofactor>
</comment>
<dbReference type="GO" id="GO:0008934">
    <property type="term" value="F:inositol monophosphate 1-phosphatase activity"/>
    <property type="evidence" value="ECO:0007669"/>
    <property type="project" value="TreeGrafter"/>
</dbReference>
<evidence type="ECO:0000313" key="6">
    <source>
        <dbReference type="EMBL" id="GBG15581.1"/>
    </source>
</evidence>
<dbReference type="PANTHER" id="PTHR20854:SF4">
    <property type="entry name" value="INOSITOL-1-MONOPHOSPHATASE-RELATED"/>
    <property type="match status" value="1"/>
</dbReference>
<keyword evidence="7" id="KW-1185">Reference proteome</keyword>
<name>A0A2R5FHL9_9PROT</name>
<dbReference type="OrthoDB" id="9785695at2"/>
<comment type="caution">
    <text evidence="6">The sequence shown here is derived from an EMBL/GenBank/DDBJ whole genome shotgun (WGS) entry which is preliminary data.</text>
</comment>
<evidence type="ECO:0000256" key="1">
    <source>
        <dbReference type="ARBA" id="ARBA00009759"/>
    </source>
</evidence>
<evidence type="ECO:0000256" key="4">
    <source>
        <dbReference type="ARBA" id="ARBA00022842"/>
    </source>
</evidence>
<dbReference type="InterPro" id="IPR000760">
    <property type="entry name" value="Inositol_monophosphatase-like"/>
</dbReference>
<dbReference type="Gene3D" id="3.30.540.10">
    <property type="entry name" value="Fructose-1,6-Bisphosphatase, subunit A, domain 1"/>
    <property type="match status" value="1"/>
</dbReference>
<dbReference type="PANTHER" id="PTHR20854">
    <property type="entry name" value="INOSITOL MONOPHOSPHATASE"/>
    <property type="match status" value="1"/>
</dbReference>
<dbReference type="PROSITE" id="PS00629">
    <property type="entry name" value="IMP_1"/>
    <property type="match status" value="1"/>
</dbReference>
<comment type="similarity">
    <text evidence="1">Belongs to the inositol monophosphatase superfamily.</text>
</comment>
<evidence type="ECO:0000256" key="5">
    <source>
        <dbReference type="PIRSR" id="PIRSR600760-2"/>
    </source>
</evidence>
<keyword evidence="3 6" id="KW-0378">Hydrolase</keyword>
<dbReference type="GO" id="GO:0046872">
    <property type="term" value="F:metal ion binding"/>
    <property type="evidence" value="ECO:0007669"/>
    <property type="project" value="UniProtKB-KW"/>
</dbReference>
<evidence type="ECO:0000256" key="3">
    <source>
        <dbReference type="ARBA" id="ARBA00022801"/>
    </source>
</evidence>
<evidence type="ECO:0000256" key="2">
    <source>
        <dbReference type="ARBA" id="ARBA00022723"/>
    </source>
</evidence>
<feature type="binding site" evidence="5">
    <location>
        <position position="84"/>
    </location>
    <ligand>
        <name>Mg(2+)</name>
        <dbReference type="ChEBI" id="CHEBI:18420"/>
        <label>1</label>
        <note>catalytic</note>
    </ligand>
</feature>
<dbReference type="Pfam" id="PF00459">
    <property type="entry name" value="Inositol_P"/>
    <property type="match status" value="1"/>
</dbReference>
<feature type="binding site" evidence="5">
    <location>
        <position position="82"/>
    </location>
    <ligand>
        <name>Mg(2+)</name>
        <dbReference type="ChEBI" id="CHEBI:18420"/>
        <label>1</label>
        <note>catalytic</note>
    </ligand>
</feature>
<gene>
    <name evidence="6" type="primary">suhB</name>
    <name evidence="6" type="ORF">NMK_3192</name>
</gene>
<dbReference type="PRINTS" id="PR00377">
    <property type="entry name" value="IMPHPHTASES"/>
</dbReference>
<reference evidence="6 7" key="1">
    <citation type="journal article" date="2018" name="Environ. Microbiol.">
        <title>Isolation and genomic characterization of Novimethylophilus kurashikiensis gen. nov. sp. nov., a new lanthanide-dependent methylotrophic species of Methylophilaceae.</title>
        <authorList>
            <person name="Lv H."/>
            <person name="Sahin N."/>
            <person name="Tani A."/>
        </authorList>
    </citation>
    <scope>NUCLEOTIDE SEQUENCE [LARGE SCALE GENOMIC DNA]</scope>
    <source>
        <strain evidence="6 7">La2-4</strain>
    </source>
</reference>
<keyword evidence="2 5" id="KW-0479">Metal-binding</keyword>
<organism evidence="6 7">
    <name type="scientific">Novimethylophilus kurashikiensis</name>
    <dbReference type="NCBI Taxonomy" id="1825523"/>
    <lineage>
        <taxon>Bacteria</taxon>
        <taxon>Pseudomonadati</taxon>
        <taxon>Pseudomonadota</taxon>
        <taxon>Betaproteobacteria</taxon>
        <taxon>Nitrosomonadales</taxon>
        <taxon>Methylophilaceae</taxon>
        <taxon>Novimethylophilus</taxon>
    </lineage>
</organism>
<dbReference type="InterPro" id="IPR020583">
    <property type="entry name" value="Inositol_monoP_metal-BS"/>
</dbReference>
<dbReference type="GO" id="GO:0006020">
    <property type="term" value="P:inositol metabolic process"/>
    <property type="evidence" value="ECO:0007669"/>
    <property type="project" value="TreeGrafter"/>
</dbReference>
<dbReference type="AlphaFoldDB" id="A0A2R5FHL9"/>
<feature type="binding site" evidence="5">
    <location>
        <position position="85"/>
    </location>
    <ligand>
        <name>Mg(2+)</name>
        <dbReference type="ChEBI" id="CHEBI:18420"/>
        <label>1</label>
        <note>catalytic</note>
    </ligand>
</feature>
<dbReference type="EC" id="3.1.3.25" evidence="6"/>
<dbReference type="Proteomes" id="UP000245081">
    <property type="component" value="Unassembled WGS sequence"/>
</dbReference>
<accession>A0A2R5FHL9</accession>
<dbReference type="EMBL" id="BDOQ01000019">
    <property type="protein sequence ID" value="GBG15581.1"/>
    <property type="molecule type" value="Genomic_DNA"/>
</dbReference>
<proteinExistence type="inferred from homology"/>
<sequence>MEWEEESRLAIAAVLKGGGMTQQPAVALDIQTKQSARDIATVVDLEVERVVMEMLGASPYPIVGEESAAERSYLEGPTWVVDPIDGTANFVHGMDYYAVSIGLCHGLDFLTGAVYLPRMQQLYSLVEGQAQLNHASIYHAHQPYRESLVAVGFANFAHDAEHRAKQYALFGDINDETRGCLRLGSTAVNICFAAAGRVQAAYGLQAKIWDAAGAIAVAIGSGCKVKVAPCSGRNTIDYIVGSRDAVDTIHERCVARGLMSADCREWGA</sequence>